<accession>A0AAD9WVX1</accession>
<proteinExistence type="predicted"/>
<comment type="caution">
    <text evidence="2">The sequence shown here is derived from an EMBL/GenBank/DDBJ whole genome shotgun (WGS) entry which is preliminary data.</text>
</comment>
<organism evidence="2 3">
    <name type="scientific">Dipteronia dyeriana</name>
    <dbReference type="NCBI Taxonomy" id="168575"/>
    <lineage>
        <taxon>Eukaryota</taxon>
        <taxon>Viridiplantae</taxon>
        <taxon>Streptophyta</taxon>
        <taxon>Embryophyta</taxon>
        <taxon>Tracheophyta</taxon>
        <taxon>Spermatophyta</taxon>
        <taxon>Magnoliopsida</taxon>
        <taxon>eudicotyledons</taxon>
        <taxon>Gunneridae</taxon>
        <taxon>Pentapetalae</taxon>
        <taxon>rosids</taxon>
        <taxon>malvids</taxon>
        <taxon>Sapindales</taxon>
        <taxon>Sapindaceae</taxon>
        <taxon>Hippocastanoideae</taxon>
        <taxon>Acereae</taxon>
        <taxon>Dipteronia</taxon>
    </lineage>
</organism>
<sequence length="471" mass="54731">MDNNGDRNHVSIEITPIYGTLVSSIKNTMESAASQGCICKVSNEIRRENSKAYDPNKVSIGPFHRDNEALKAMEDQKWRYLYALLNRKPNQLETNLNTCVEALKELESRARLFYKPEQYHLRMSSDEFVKMMLVDGGFIVELFLKSALKGLKRRNDPIFSTPGMLYRVRCDLIMIENQIPFFILQELFRIVLIPKQCNHSITDLAFNFFKTMIPGDHLLHKEKFSQESNHLLDLARHCYLPTLPRIPVKQNVRENYRFRGHATELKESGIKLTRARRRVENMLDINFEKGVLEIPTIHIRYFTETLFRNFIAFEQCLSCQDHNNNNETSLAHTQHISSYVVLMKSLMVSDKDVKFLENQDILLTDDNVDEKDIYQLFGRLGECAMKNVNNIDAQDHQLMKDFYFDGLCEQVNGYKTWSCWKTSKSTSSSQTTTTEEKFASWTVLFAAAAILLLALTFFGTLFSVLSFFRHR</sequence>
<dbReference type="PANTHER" id="PTHR31170">
    <property type="entry name" value="BNAC04G53230D PROTEIN"/>
    <property type="match status" value="1"/>
</dbReference>
<gene>
    <name evidence="2" type="ORF">Ddye_019718</name>
</gene>
<keyword evidence="1" id="KW-0812">Transmembrane</keyword>
<dbReference type="AlphaFoldDB" id="A0AAD9WVX1"/>
<dbReference type="EMBL" id="JANJYI010000006">
    <property type="protein sequence ID" value="KAK2644523.1"/>
    <property type="molecule type" value="Genomic_DNA"/>
</dbReference>
<keyword evidence="1" id="KW-1133">Transmembrane helix</keyword>
<dbReference type="PANTHER" id="PTHR31170:SF25">
    <property type="entry name" value="BNAA09G04570D PROTEIN"/>
    <property type="match status" value="1"/>
</dbReference>
<dbReference type="Proteomes" id="UP001280121">
    <property type="component" value="Unassembled WGS sequence"/>
</dbReference>
<evidence type="ECO:0000313" key="2">
    <source>
        <dbReference type="EMBL" id="KAK2644523.1"/>
    </source>
</evidence>
<keyword evidence="1" id="KW-0472">Membrane</keyword>
<reference evidence="2" key="1">
    <citation type="journal article" date="2023" name="Plant J.">
        <title>Genome sequences and population genomics provide insights into the demographic history, inbreeding, and mutation load of two 'living fossil' tree species of Dipteronia.</title>
        <authorList>
            <person name="Feng Y."/>
            <person name="Comes H.P."/>
            <person name="Chen J."/>
            <person name="Zhu S."/>
            <person name="Lu R."/>
            <person name="Zhang X."/>
            <person name="Li P."/>
            <person name="Qiu J."/>
            <person name="Olsen K.M."/>
            <person name="Qiu Y."/>
        </authorList>
    </citation>
    <scope>NUCLEOTIDE SEQUENCE</scope>
    <source>
        <strain evidence="2">KIB01</strain>
    </source>
</reference>
<keyword evidence="3" id="KW-1185">Reference proteome</keyword>
<evidence type="ECO:0000256" key="1">
    <source>
        <dbReference type="SAM" id="Phobius"/>
    </source>
</evidence>
<dbReference type="InterPro" id="IPR004158">
    <property type="entry name" value="DUF247_pln"/>
</dbReference>
<dbReference type="Pfam" id="PF03140">
    <property type="entry name" value="DUF247"/>
    <property type="match status" value="1"/>
</dbReference>
<feature type="transmembrane region" description="Helical" evidence="1">
    <location>
        <begin position="438"/>
        <end position="468"/>
    </location>
</feature>
<protein>
    <submittedName>
        <fullName evidence="2">Uncharacterized protein</fullName>
    </submittedName>
</protein>
<name>A0AAD9WVX1_9ROSI</name>
<evidence type="ECO:0000313" key="3">
    <source>
        <dbReference type="Proteomes" id="UP001280121"/>
    </source>
</evidence>